<comment type="caution">
    <text evidence="2">The sequence shown here is derived from an EMBL/GenBank/DDBJ whole genome shotgun (WGS) entry which is preliminary data.</text>
</comment>
<evidence type="ECO:0000256" key="1">
    <source>
        <dbReference type="SAM" id="MobiDB-lite"/>
    </source>
</evidence>
<dbReference type="AlphaFoldDB" id="A0AA87ZH33"/>
<name>A0AA87ZH33_FICCA</name>
<protein>
    <submittedName>
        <fullName evidence="2">Uncharacterized protein</fullName>
    </submittedName>
</protein>
<organism evidence="2 3">
    <name type="scientific">Ficus carica</name>
    <name type="common">Common fig</name>
    <dbReference type="NCBI Taxonomy" id="3494"/>
    <lineage>
        <taxon>Eukaryota</taxon>
        <taxon>Viridiplantae</taxon>
        <taxon>Streptophyta</taxon>
        <taxon>Embryophyta</taxon>
        <taxon>Tracheophyta</taxon>
        <taxon>Spermatophyta</taxon>
        <taxon>Magnoliopsida</taxon>
        <taxon>eudicotyledons</taxon>
        <taxon>Gunneridae</taxon>
        <taxon>Pentapetalae</taxon>
        <taxon>rosids</taxon>
        <taxon>fabids</taxon>
        <taxon>Rosales</taxon>
        <taxon>Moraceae</taxon>
        <taxon>Ficeae</taxon>
        <taxon>Ficus</taxon>
    </lineage>
</organism>
<feature type="compositionally biased region" description="Basic and acidic residues" evidence="1">
    <location>
        <begin position="198"/>
        <end position="212"/>
    </location>
</feature>
<gene>
    <name evidence="2" type="ORF">TIFTF001_044809</name>
</gene>
<accession>A0AA87ZH33</accession>
<evidence type="ECO:0000313" key="2">
    <source>
        <dbReference type="EMBL" id="GMN33542.1"/>
    </source>
</evidence>
<dbReference type="EMBL" id="BTGU01003528">
    <property type="protein sequence ID" value="GMN33542.1"/>
    <property type="molecule type" value="Genomic_DNA"/>
</dbReference>
<proteinExistence type="predicted"/>
<keyword evidence="3" id="KW-1185">Reference proteome</keyword>
<evidence type="ECO:0000313" key="3">
    <source>
        <dbReference type="Proteomes" id="UP001187192"/>
    </source>
</evidence>
<dbReference type="Proteomes" id="UP001187192">
    <property type="component" value="Unassembled WGS sequence"/>
</dbReference>
<reference evidence="2" key="1">
    <citation type="submission" date="2023-07" db="EMBL/GenBank/DDBJ databases">
        <title>draft genome sequence of fig (Ficus carica).</title>
        <authorList>
            <person name="Takahashi T."/>
            <person name="Nishimura K."/>
        </authorList>
    </citation>
    <scope>NUCLEOTIDE SEQUENCE</scope>
</reference>
<sequence length="212" mass="24186">MPPGISLLHNKKLGVQIIRHLITDVDMDTMNDGWIQDHLNEFSWDGLKVVKLRERIRELKATDREHAEKLLEIERKFKDVHASADDVIQELQTLNRITKEGAEIIKSMVDRFDKVKAENDALRKSIMHKDVDIIGLVTRIMGEHEKANLKIELYEESLAEAEASTSAPRTTVEPPTLTVPSTIDELNPVTFKPQTIKKPRDDPLDTEKAAEH</sequence>
<feature type="region of interest" description="Disordered" evidence="1">
    <location>
        <begin position="162"/>
        <end position="212"/>
    </location>
</feature>